<dbReference type="Pfam" id="PF04434">
    <property type="entry name" value="SWIM"/>
    <property type="match status" value="1"/>
</dbReference>
<feature type="region of interest" description="Disordered" evidence="2">
    <location>
        <begin position="117"/>
        <end position="140"/>
    </location>
</feature>
<keyword evidence="1" id="KW-0862">Zinc</keyword>
<keyword evidence="1" id="KW-0863">Zinc-finger</keyword>
<evidence type="ECO:0000256" key="1">
    <source>
        <dbReference type="PROSITE-ProRule" id="PRU00325"/>
    </source>
</evidence>
<dbReference type="PROSITE" id="PS50966">
    <property type="entry name" value="ZF_SWIM"/>
    <property type="match status" value="1"/>
</dbReference>
<evidence type="ECO:0000313" key="5">
    <source>
        <dbReference type="Proteomes" id="UP000078148"/>
    </source>
</evidence>
<dbReference type="Proteomes" id="UP000078148">
    <property type="component" value="Chromosome"/>
</dbReference>
<feature type="domain" description="SWIM-type" evidence="3">
    <location>
        <begin position="56"/>
        <end position="92"/>
    </location>
</feature>
<evidence type="ECO:0000259" key="3">
    <source>
        <dbReference type="PROSITE" id="PS50966"/>
    </source>
</evidence>
<dbReference type="OrthoDB" id="9816340at2"/>
<dbReference type="EMBL" id="CP013023">
    <property type="protein sequence ID" value="ANF95753.1"/>
    <property type="molecule type" value="Genomic_DNA"/>
</dbReference>
<sequence>MGLELTEAYIDGLAPNAAAIKNAKGLIQKRKLVQLNRTQDDTLLFGECAGSGKSNYVCSADFIQPDKPVTRCSCPSRQFPCKHALAILYAYAAGETFAIAEVPEDIASKREKIEKREEKQIQAAAQQEDPAKAAKKKTTSKNALKKKVQAQLEGLDALEKLLLTLIRDGLGTMDAKTVKSINEQVKQIGNYYLTGAQNELRRLALLLAEKNNREQHYTYIIAQMTRLHALIQKGRRHLQAKLDDPELALDAESTIEEWLGHAWQLSELQEYGKMSEQAELIQLSFISYDDPGRQEYIDLGYWMEMGTSHIYRTLQYRPYRAAKHLREEDSFMEIAAVPALYQYPGDLNPRIRWDGMTTRMVEPGDIQNVHGQAQRSYADVVKQVKNQLKNPLADEHPAVLIYAAEICSTSSGKYAITDGNGQHLVLDAVGGVYPDTVQLLSFLPAEQLHDVAVLGIFEHRMDTGELVLQPLSIVTNHAIVRLLY</sequence>
<evidence type="ECO:0000313" key="4">
    <source>
        <dbReference type="EMBL" id="ANF95753.1"/>
    </source>
</evidence>
<dbReference type="STRING" id="1616788.AR543_06875"/>
<dbReference type="GO" id="GO:0008270">
    <property type="term" value="F:zinc ion binding"/>
    <property type="evidence" value="ECO:0007669"/>
    <property type="project" value="UniProtKB-KW"/>
</dbReference>
<organism evidence="4 5">
    <name type="scientific">Paenibacillus bovis</name>
    <dbReference type="NCBI Taxonomy" id="1616788"/>
    <lineage>
        <taxon>Bacteria</taxon>
        <taxon>Bacillati</taxon>
        <taxon>Bacillota</taxon>
        <taxon>Bacilli</taxon>
        <taxon>Bacillales</taxon>
        <taxon>Paenibacillaceae</taxon>
        <taxon>Paenibacillus</taxon>
    </lineage>
</organism>
<name>A0A172ZE19_9BACL</name>
<protein>
    <recommendedName>
        <fullName evidence="3">SWIM-type domain-containing protein</fullName>
    </recommendedName>
</protein>
<gene>
    <name evidence="4" type="ORF">AR543_06875</name>
</gene>
<accession>A0A172ZE19</accession>
<dbReference type="KEGG" id="pbv:AR543_06875"/>
<dbReference type="AlphaFoldDB" id="A0A172ZE19"/>
<reference evidence="5" key="1">
    <citation type="submission" date="2015-10" db="EMBL/GenBank/DDBJ databases">
        <title>Genome of Paenibacillus bovis sp. nov.</title>
        <authorList>
            <person name="Wu Z."/>
            <person name="Gao C."/>
            <person name="Liu Z."/>
            <person name="Zheng H."/>
        </authorList>
    </citation>
    <scope>NUCLEOTIDE SEQUENCE [LARGE SCALE GENOMIC DNA]</scope>
    <source>
        <strain evidence="5">BD3526</strain>
    </source>
</reference>
<proteinExistence type="predicted"/>
<reference evidence="4 5" key="2">
    <citation type="journal article" date="2016" name="Int. J. Syst. Evol. Microbiol.">
        <title>Paenibacillus bovis sp. nov., isolated from raw yak (Bos grunniens) milk.</title>
        <authorList>
            <person name="Gao C."/>
            <person name="Han J."/>
            <person name="Liu Z."/>
            <person name="Xu X."/>
            <person name="Hang F."/>
            <person name="Wu Z."/>
        </authorList>
    </citation>
    <scope>NUCLEOTIDE SEQUENCE [LARGE SCALE GENOMIC DNA]</scope>
    <source>
        <strain evidence="4 5">BD3526</strain>
    </source>
</reference>
<evidence type="ECO:0000256" key="2">
    <source>
        <dbReference type="SAM" id="MobiDB-lite"/>
    </source>
</evidence>
<keyword evidence="1" id="KW-0479">Metal-binding</keyword>
<keyword evidence="5" id="KW-1185">Reference proteome</keyword>
<dbReference type="RefSeq" id="WP_060532982.1">
    <property type="nucleotide sequence ID" value="NZ_CP013023.1"/>
</dbReference>
<dbReference type="InterPro" id="IPR007527">
    <property type="entry name" value="Znf_SWIM"/>
</dbReference>